<dbReference type="InterPro" id="IPR035973">
    <property type="entry name" value="Cyt_c_oxidase_su3-like_sf"/>
</dbReference>
<evidence type="ECO:0000256" key="7">
    <source>
        <dbReference type="RuleBase" id="RU003376"/>
    </source>
</evidence>
<evidence type="ECO:0000313" key="12">
    <source>
        <dbReference type="Proteomes" id="UP000236728"/>
    </source>
</evidence>
<feature type="transmembrane region" description="Helical" evidence="9">
    <location>
        <begin position="230"/>
        <end position="253"/>
    </location>
</feature>
<dbReference type="EMBL" id="FNVA01000004">
    <property type="protein sequence ID" value="SEG37875.1"/>
    <property type="molecule type" value="Genomic_DNA"/>
</dbReference>
<dbReference type="GO" id="GO:0005886">
    <property type="term" value="C:plasma membrane"/>
    <property type="evidence" value="ECO:0007669"/>
    <property type="project" value="UniProtKB-SubCell"/>
</dbReference>
<keyword evidence="12" id="KW-1185">Reference proteome</keyword>
<comment type="subcellular location">
    <subcellularLocation>
        <location evidence="1 7">Cell membrane</location>
        <topology evidence="1 7">Multi-pass membrane protein</topology>
    </subcellularLocation>
</comment>
<dbReference type="SUPFAM" id="SSF81452">
    <property type="entry name" value="Cytochrome c oxidase subunit III-like"/>
    <property type="match status" value="1"/>
</dbReference>
<feature type="region of interest" description="Disordered" evidence="8">
    <location>
        <begin position="1"/>
        <end position="56"/>
    </location>
</feature>
<protein>
    <submittedName>
        <fullName evidence="11">Cytochrome c oxidase subunit 3</fullName>
    </submittedName>
</protein>
<feature type="compositionally biased region" description="Basic and acidic residues" evidence="8">
    <location>
        <begin position="9"/>
        <end position="18"/>
    </location>
</feature>
<organism evidence="11 12">
    <name type="scientific">Bryocella elongata</name>
    <dbReference type="NCBI Taxonomy" id="863522"/>
    <lineage>
        <taxon>Bacteria</taxon>
        <taxon>Pseudomonadati</taxon>
        <taxon>Acidobacteriota</taxon>
        <taxon>Terriglobia</taxon>
        <taxon>Terriglobales</taxon>
        <taxon>Acidobacteriaceae</taxon>
        <taxon>Bryocella</taxon>
    </lineage>
</organism>
<dbReference type="PANTHER" id="PTHR11403:SF2">
    <property type="entry name" value="CYTOCHROME BO(3) UBIQUINOL OXIDASE SUBUNIT 3"/>
    <property type="match status" value="1"/>
</dbReference>
<dbReference type="RefSeq" id="WP_103933640.1">
    <property type="nucleotide sequence ID" value="NZ_FNVA01000004.1"/>
</dbReference>
<dbReference type="GO" id="GO:0004129">
    <property type="term" value="F:cytochrome-c oxidase activity"/>
    <property type="evidence" value="ECO:0007669"/>
    <property type="project" value="InterPro"/>
</dbReference>
<evidence type="ECO:0000256" key="1">
    <source>
        <dbReference type="ARBA" id="ARBA00004651"/>
    </source>
</evidence>
<dbReference type="GO" id="GO:0019646">
    <property type="term" value="P:aerobic electron transport chain"/>
    <property type="evidence" value="ECO:0007669"/>
    <property type="project" value="InterPro"/>
</dbReference>
<evidence type="ECO:0000256" key="2">
    <source>
        <dbReference type="ARBA" id="ARBA00010581"/>
    </source>
</evidence>
<dbReference type="CDD" id="cd00386">
    <property type="entry name" value="Heme_Cu_Oxidase_III_like"/>
    <property type="match status" value="1"/>
</dbReference>
<gene>
    <name evidence="11" type="ORF">SAMN05421819_2780</name>
</gene>
<dbReference type="InterPro" id="IPR024791">
    <property type="entry name" value="Cyt_c/ubiquinol_Oxase_su3"/>
</dbReference>
<dbReference type="PROSITE" id="PS50253">
    <property type="entry name" value="COX3"/>
    <property type="match status" value="1"/>
</dbReference>
<keyword evidence="3" id="KW-1003">Cell membrane</keyword>
<evidence type="ECO:0000256" key="6">
    <source>
        <dbReference type="ARBA" id="ARBA00023136"/>
    </source>
</evidence>
<evidence type="ECO:0000256" key="9">
    <source>
        <dbReference type="SAM" id="Phobius"/>
    </source>
</evidence>
<keyword evidence="6 9" id="KW-0472">Membrane</keyword>
<dbReference type="Pfam" id="PF00510">
    <property type="entry name" value="COX3"/>
    <property type="match status" value="1"/>
</dbReference>
<evidence type="ECO:0000256" key="4">
    <source>
        <dbReference type="ARBA" id="ARBA00022692"/>
    </source>
</evidence>
<dbReference type="PANTHER" id="PTHR11403">
    <property type="entry name" value="CYTOCHROME C OXIDASE SUBUNIT III"/>
    <property type="match status" value="1"/>
</dbReference>
<dbReference type="Gene3D" id="1.20.120.80">
    <property type="entry name" value="Cytochrome c oxidase, subunit III, four-helix bundle"/>
    <property type="match status" value="1"/>
</dbReference>
<reference evidence="11 12" key="1">
    <citation type="submission" date="2016-10" db="EMBL/GenBank/DDBJ databases">
        <authorList>
            <person name="de Groot N.N."/>
        </authorList>
    </citation>
    <scope>NUCLEOTIDE SEQUENCE [LARGE SCALE GENOMIC DNA]</scope>
    <source>
        <strain evidence="11 12">DSM 22489</strain>
    </source>
</reference>
<feature type="transmembrane region" description="Helical" evidence="9">
    <location>
        <begin position="107"/>
        <end position="126"/>
    </location>
</feature>
<feature type="transmembrane region" description="Helical" evidence="9">
    <location>
        <begin position="154"/>
        <end position="173"/>
    </location>
</feature>
<evidence type="ECO:0000313" key="11">
    <source>
        <dbReference type="EMBL" id="SEG37875.1"/>
    </source>
</evidence>
<feature type="transmembrane region" description="Helical" evidence="9">
    <location>
        <begin position="64"/>
        <end position="87"/>
    </location>
</feature>
<dbReference type="OrthoDB" id="112578at2"/>
<sequence>MPTILTPPEIDRRSRPPFEGDNGSGRRPPTDKRTGGNGDGDGDNWERRPQGRRGPRERLSRARIGLFFALAGDLMFFVALVSVFFVTKASGRFNETGQWVHEWIPVAIPRILAFNTVVLLISSITAELARRGMFREQDVMEEWIGLGKPTTRRATLWLSVTLALGAAFLAGQWMAWKQLATARVYRMSQSSHFFYLITVTHAIHLALGILALITALAVLRWSRALATRQVFVDCTVWYWHSMGLLWIFLYLLLEFGQ</sequence>
<dbReference type="AlphaFoldDB" id="A0A1H5ZQ59"/>
<proteinExistence type="inferred from homology"/>
<feature type="transmembrane region" description="Helical" evidence="9">
    <location>
        <begin position="193"/>
        <end position="218"/>
    </location>
</feature>
<evidence type="ECO:0000256" key="8">
    <source>
        <dbReference type="SAM" id="MobiDB-lite"/>
    </source>
</evidence>
<evidence type="ECO:0000259" key="10">
    <source>
        <dbReference type="PROSITE" id="PS50253"/>
    </source>
</evidence>
<keyword evidence="4 7" id="KW-0812">Transmembrane</keyword>
<comment type="similarity">
    <text evidence="2 7">Belongs to the cytochrome c oxidase subunit 3 family.</text>
</comment>
<feature type="compositionally biased region" description="Basic and acidic residues" evidence="8">
    <location>
        <begin position="44"/>
        <end position="56"/>
    </location>
</feature>
<dbReference type="Proteomes" id="UP000236728">
    <property type="component" value="Unassembled WGS sequence"/>
</dbReference>
<accession>A0A1H5ZQ59</accession>
<dbReference type="InterPro" id="IPR000298">
    <property type="entry name" value="Cyt_c_oxidase-like_su3"/>
</dbReference>
<evidence type="ECO:0000256" key="3">
    <source>
        <dbReference type="ARBA" id="ARBA00022475"/>
    </source>
</evidence>
<feature type="domain" description="Heme-copper oxidase subunit III family profile" evidence="10">
    <location>
        <begin position="63"/>
        <end position="257"/>
    </location>
</feature>
<evidence type="ECO:0000256" key="5">
    <source>
        <dbReference type="ARBA" id="ARBA00022989"/>
    </source>
</evidence>
<dbReference type="InterPro" id="IPR013833">
    <property type="entry name" value="Cyt_c_oxidase_su3_a-hlx"/>
</dbReference>
<name>A0A1H5ZQ59_9BACT</name>
<keyword evidence="5 9" id="KW-1133">Transmembrane helix</keyword>